<organism evidence="2 3">
    <name type="scientific">Delitschia confertaspora ATCC 74209</name>
    <dbReference type="NCBI Taxonomy" id="1513339"/>
    <lineage>
        <taxon>Eukaryota</taxon>
        <taxon>Fungi</taxon>
        <taxon>Dikarya</taxon>
        <taxon>Ascomycota</taxon>
        <taxon>Pezizomycotina</taxon>
        <taxon>Dothideomycetes</taxon>
        <taxon>Pleosporomycetidae</taxon>
        <taxon>Pleosporales</taxon>
        <taxon>Delitschiaceae</taxon>
        <taxon>Delitschia</taxon>
    </lineage>
</organism>
<dbReference type="EMBL" id="ML993947">
    <property type="protein sequence ID" value="KAF2202169.1"/>
    <property type="molecule type" value="Genomic_DNA"/>
</dbReference>
<protein>
    <submittedName>
        <fullName evidence="2">Uncharacterized protein</fullName>
    </submittedName>
</protein>
<name>A0A9P4JPT4_9PLEO</name>
<dbReference type="AlphaFoldDB" id="A0A9P4JPT4"/>
<evidence type="ECO:0000313" key="3">
    <source>
        <dbReference type="Proteomes" id="UP000799536"/>
    </source>
</evidence>
<evidence type="ECO:0000256" key="1">
    <source>
        <dbReference type="SAM" id="MobiDB-lite"/>
    </source>
</evidence>
<sequence length="75" mass="8049">MFARIAFGHSSTALSQSLASRNHSRKPAPPSKPPMRLRSRNGVNSQACLDAIHRVEMMTGQSAALLSYPITASPS</sequence>
<evidence type="ECO:0000313" key="2">
    <source>
        <dbReference type="EMBL" id="KAF2202169.1"/>
    </source>
</evidence>
<feature type="compositionally biased region" description="Polar residues" evidence="1">
    <location>
        <begin position="9"/>
        <end position="21"/>
    </location>
</feature>
<proteinExistence type="predicted"/>
<reference evidence="2" key="1">
    <citation type="journal article" date="2020" name="Stud. Mycol.">
        <title>101 Dothideomycetes genomes: a test case for predicting lifestyles and emergence of pathogens.</title>
        <authorList>
            <person name="Haridas S."/>
            <person name="Albert R."/>
            <person name="Binder M."/>
            <person name="Bloem J."/>
            <person name="Labutti K."/>
            <person name="Salamov A."/>
            <person name="Andreopoulos B."/>
            <person name="Baker S."/>
            <person name="Barry K."/>
            <person name="Bills G."/>
            <person name="Bluhm B."/>
            <person name="Cannon C."/>
            <person name="Castanera R."/>
            <person name="Culley D."/>
            <person name="Daum C."/>
            <person name="Ezra D."/>
            <person name="Gonzalez J."/>
            <person name="Henrissat B."/>
            <person name="Kuo A."/>
            <person name="Liang C."/>
            <person name="Lipzen A."/>
            <person name="Lutzoni F."/>
            <person name="Magnuson J."/>
            <person name="Mondo S."/>
            <person name="Nolan M."/>
            <person name="Ohm R."/>
            <person name="Pangilinan J."/>
            <person name="Park H.-J."/>
            <person name="Ramirez L."/>
            <person name="Alfaro M."/>
            <person name="Sun H."/>
            <person name="Tritt A."/>
            <person name="Yoshinaga Y."/>
            <person name="Zwiers L.-H."/>
            <person name="Turgeon B."/>
            <person name="Goodwin S."/>
            <person name="Spatafora J."/>
            <person name="Crous P."/>
            <person name="Grigoriev I."/>
        </authorList>
    </citation>
    <scope>NUCLEOTIDE SEQUENCE</scope>
    <source>
        <strain evidence="2">ATCC 74209</strain>
    </source>
</reference>
<keyword evidence="3" id="KW-1185">Reference proteome</keyword>
<comment type="caution">
    <text evidence="2">The sequence shown here is derived from an EMBL/GenBank/DDBJ whole genome shotgun (WGS) entry which is preliminary data.</text>
</comment>
<gene>
    <name evidence="2" type="ORF">GQ43DRAFT_8025</name>
</gene>
<feature type="region of interest" description="Disordered" evidence="1">
    <location>
        <begin position="1"/>
        <end position="42"/>
    </location>
</feature>
<dbReference type="Proteomes" id="UP000799536">
    <property type="component" value="Unassembled WGS sequence"/>
</dbReference>
<accession>A0A9P4JPT4</accession>